<keyword evidence="5" id="KW-0378">Hydrolase</keyword>
<protein>
    <recommendedName>
        <fullName evidence="10">Peptidase A1 domain-containing protein</fullName>
    </recommendedName>
</protein>
<reference evidence="11 12" key="1">
    <citation type="submission" date="2024-10" db="EMBL/GenBank/DDBJ databases">
        <title>Updated reference genomes for cyclostephanoid diatoms.</title>
        <authorList>
            <person name="Roberts W.R."/>
            <person name="Alverson A.J."/>
        </authorList>
    </citation>
    <scope>NUCLEOTIDE SEQUENCE [LARGE SCALE GENOMIC DNA]</scope>
    <source>
        <strain evidence="11 12">AJA228-03</strain>
    </source>
</reference>
<dbReference type="InterPro" id="IPR021109">
    <property type="entry name" value="Peptidase_aspartic_dom_sf"/>
</dbReference>
<keyword evidence="6" id="KW-0865">Zymogen</keyword>
<comment type="caution">
    <text evidence="11">The sequence shown here is derived from an EMBL/GenBank/DDBJ whole genome shotgun (WGS) entry which is preliminary data.</text>
</comment>
<keyword evidence="12" id="KW-1185">Reference proteome</keyword>
<evidence type="ECO:0000259" key="10">
    <source>
        <dbReference type="PROSITE" id="PS51767"/>
    </source>
</evidence>
<comment type="similarity">
    <text evidence="1">Belongs to the peptidase A1 family.</text>
</comment>
<keyword evidence="9" id="KW-0472">Membrane</keyword>
<evidence type="ECO:0000256" key="7">
    <source>
        <dbReference type="PIRSR" id="PIRSR601461-1"/>
    </source>
</evidence>
<name>A0ABD3RQX2_9STRA</name>
<dbReference type="PROSITE" id="PS00141">
    <property type="entry name" value="ASP_PROTEASE"/>
    <property type="match status" value="1"/>
</dbReference>
<feature type="active site" evidence="7">
    <location>
        <position position="288"/>
    </location>
</feature>
<keyword evidence="9" id="KW-0812">Transmembrane</keyword>
<dbReference type="Pfam" id="PF14543">
    <property type="entry name" value="TAXi_N"/>
    <property type="match status" value="1"/>
</dbReference>
<proteinExistence type="inferred from homology"/>
<dbReference type="AlphaFoldDB" id="A0ABD3RQX2"/>
<keyword evidence="4" id="KW-0064">Aspartyl protease</keyword>
<feature type="region of interest" description="Disordered" evidence="8">
    <location>
        <begin position="347"/>
        <end position="371"/>
    </location>
</feature>
<dbReference type="Gene3D" id="2.40.70.10">
    <property type="entry name" value="Acid Proteases"/>
    <property type="match status" value="2"/>
</dbReference>
<keyword evidence="2" id="KW-0645">Protease</keyword>
<sequence>MAVVKRGGLYNSHLTSPLHQGYGTHYATLWVGTPPQRKSVIVDTGSHYTAFPCRGCVNCGEEHHTDLYFDPDASSTFRALTCGSCLAGKCEDDDGDDIDVDNESNKCVFSQSYTEGSSWSAYEAIDKVFVGGRNIDKTMHDRLINDATRTDFLFGCQTRESGLFVTQLADGIMGMSAHPSTLPRVMYDQGKLSHNMFSMCFRRELHVSKRGIVAGMLTLGGMDTRSDFGPMVYAKNVAKSGWYTVLVKNVYIREGGGQRAKSDGPHQKLHRVRVDLNEMNSGKGVIVDSGTTDTYLHTSLAKPFQLAWEVAMSGRKYSNAPMTINEDELLLLPTILIQLASYDDLSTKGKADDKRGDAGGRGALDGLAGDVDPTSPQDVILAIPATHYMEHSPQAGTYTPRIYFTETRGAVIGANAMQGHNVLFDLENSRLGFAESTCEYSEEAQAVTAEGVMSVDCRLGKPSLKVSCSDSADLSSCKRRGNLDATISGLEIWSRIVLAPGMPQGKTCEQVSMEQNEADGGGPMEVNCDGKGVCREVRKCIISCANAMAQGAPSLKNSLSPIGSCAAATWSACDYTCTQTKINSVLMSDGNCHDEESLEVNRPCHVQACGRSDPCRVPFVVHAIIKIRGGVASHWTKHAEDIFTESFAATVNEGRKNDNLVEPGDVVVLNVTPWMASDDTIFGAKSLEGEDEELGMQIVVETSMFNNNAELPPSKRERDVPLATCHDSDLLPLASVALKINNKLAESNFVDIMVEKMKTDEALGEKQMSPFYFAFEDGNLAKESQVVTSWTIKTDIGAGSSLIDFVPIVRIHINFMFLALFSPIIALTCWGVRPWLIGKRASAMTGTFEKSDQTPRKGRRRKFARSSLEEYHPIHDGVSIMAIADDYQDNRSTVTCETDASGGESFRSFGSLSVYMARLSRFPRKT</sequence>
<dbReference type="Proteomes" id="UP001530377">
    <property type="component" value="Unassembled WGS sequence"/>
</dbReference>
<dbReference type="PANTHER" id="PTHR47965">
    <property type="entry name" value="ASPARTYL PROTEASE-RELATED"/>
    <property type="match status" value="1"/>
</dbReference>
<feature type="active site" evidence="7">
    <location>
        <position position="43"/>
    </location>
</feature>
<feature type="transmembrane region" description="Helical" evidence="9">
    <location>
        <begin position="811"/>
        <end position="832"/>
    </location>
</feature>
<dbReference type="PANTHER" id="PTHR47965:SF12">
    <property type="entry name" value="ASPARTIC PROTEINASE 3-RELATED"/>
    <property type="match status" value="1"/>
</dbReference>
<evidence type="ECO:0000313" key="11">
    <source>
        <dbReference type="EMBL" id="KAL3815344.1"/>
    </source>
</evidence>
<evidence type="ECO:0000256" key="1">
    <source>
        <dbReference type="ARBA" id="ARBA00007447"/>
    </source>
</evidence>
<keyword evidence="9" id="KW-1133">Transmembrane helix</keyword>
<dbReference type="GO" id="GO:0006508">
    <property type="term" value="P:proteolysis"/>
    <property type="evidence" value="ECO:0007669"/>
    <property type="project" value="UniProtKB-KW"/>
</dbReference>
<evidence type="ECO:0000256" key="6">
    <source>
        <dbReference type="ARBA" id="ARBA00023145"/>
    </source>
</evidence>
<evidence type="ECO:0000256" key="8">
    <source>
        <dbReference type="SAM" id="MobiDB-lite"/>
    </source>
</evidence>
<evidence type="ECO:0000256" key="2">
    <source>
        <dbReference type="ARBA" id="ARBA00022670"/>
    </source>
</evidence>
<evidence type="ECO:0000256" key="5">
    <source>
        <dbReference type="ARBA" id="ARBA00022801"/>
    </source>
</evidence>
<dbReference type="InterPro" id="IPR033121">
    <property type="entry name" value="PEPTIDASE_A1"/>
</dbReference>
<organism evidence="11 12">
    <name type="scientific">Cyclostephanos tholiformis</name>
    <dbReference type="NCBI Taxonomy" id="382380"/>
    <lineage>
        <taxon>Eukaryota</taxon>
        <taxon>Sar</taxon>
        <taxon>Stramenopiles</taxon>
        <taxon>Ochrophyta</taxon>
        <taxon>Bacillariophyta</taxon>
        <taxon>Coscinodiscophyceae</taxon>
        <taxon>Thalassiosirophycidae</taxon>
        <taxon>Stephanodiscales</taxon>
        <taxon>Stephanodiscaceae</taxon>
        <taxon>Cyclostephanos</taxon>
    </lineage>
</organism>
<dbReference type="InterPro" id="IPR001461">
    <property type="entry name" value="Aspartic_peptidase_A1"/>
</dbReference>
<evidence type="ECO:0000313" key="12">
    <source>
        <dbReference type="Proteomes" id="UP001530377"/>
    </source>
</evidence>
<keyword evidence="3" id="KW-0732">Signal</keyword>
<dbReference type="InterPro" id="IPR001969">
    <property type="entry name" value="Aspartic_peptidase_AS"/>
</dbReference>
<evidence type="ECO:0000256" key="3">
    <source>
        <dbReference type="ARBA" id="ARBA00022729"/>
    </source>
</evidence>
<feature type="compositionally biased region" description="Basic and acidic residues" evidence="8">
    <location>
        <begin position="347"/>
        <end position="358"/>
    </location>
</feature>
<dbReference type="InterPro" id="IPR032861">
    <property type="entry name" value="TAXi_N"/>
</dbReference>
<dbReference type="GO" id="GO:0004190">
    <property type="term" value="F:aspartic-type endopeptidase activity"/>
    <property type="evidence" value="ECO:0007669"/>
    <property type="project" value="UniProtKB-KW"/>
</dbReference>
<gene>
    <name evidence="11" type="ORF">ACHAXA_002128</name>
</gene>
<evidence type="ECO:0000256" key="4">
    <source>
        <dbReference type="ARBA" id="ARBA00022750"/>
    </source>
</evidence>
<dbReference type="EMBL" id="JALLPB020000203">
    <property type="protein sequence ID" value="KAL3815344.1"/>
    <property type="molecule type" value="Genomic_DNA"/>
</dbReference>
<accession>A0ABD3RQX2</accession>
<dbReference type="PROSITE" id="PS51767">
    <property type="entry name" value="PEPTIDASE_A1"/>
    <property type="match status" value="1"/>
</dbReference>
<feature type="domain" description="Peptidase A1" evidence="10">
    <location>
        <begin position="25"/>
        <end position="434"/>
    </location>
</feature>
<evidence type="ECO:0000256" key="9">
    <source>
        <dbReference type="SAM" id="Phobius"/>
    </source>
</evidence>
<dbReference type="SUPFAM" id="SSF50630">
    <property type="entry name" value="Acid proteases"/>
    <property type="match status" value="1"/>
</dbReference>